<dbReference type="GO" id="GO:0006508">
    <property type="term" value="P:proteolysis"/>
    <property type="evidence" value="ECO:0007669"/>
    <property type="project" value="InterPro"/>
</dbReference>
<evidence type="ECO:0000259" key="2">
    <source>
        <dbReference type="Pfam" id="PF05362"/>
    </source>
</evidence>
<evidence type="ECO:0000313" key="3">
    <source>
        <dbReference type="EMBL" id="QJC21414.1"/>
    </source>
</evidence>
<feature type="domain" description="Lon proteolytic" evidence="2">
    <location>
        <begin position="254"/>
        <end position="342"/>
    </location>
</feature>
<dbReference type="RefSeq" id="WP_168917355.1">
    <property type="nucleotide sequence ID" value="NZ_CP050804.1"/>
</dbReference>
<dbReference type="InterPro" id="IPR008269">
    <property type="entry name" value="Lon_proteolytic"/>
</dbReference>
<dbReference type="Gene3D" id="3.30.230.10">
    <property type="match status" value="1"/>
</dbReference>
<dbReference type="SUPFAM" id="SSF50156">
    <property type="entry name" value="PDZ domain-like"/>
    <property type="match status" value="1"/>
</dbReference>
<keyword evidence="4" id="KW-1185">Reference proteome</keyword>
<dbReference type="AlphaFoldDB" id="A0A6H2EJU3"/>
<dbReference type="InterPro" id="IPR020568">
    <property type="entry name" value="Ribosomal_Su5_D2-typ_SF"/>
</dbReference>
<dbReference type="GO" id="GO:0004176">
    <property type="term" value="F:ATP-dependent peptidase activity"/>
    <property type="evidence" value="ECO:0007669"/>
    <property type="project" value="InterPro"/>
</dbReference>
<gene>
    <name evidence="3" type="ORF">HC352_02010</name>
</gene>
<organism evidence="3 4">
    <name type="scientific">Arcanobacterium buesumense</name>
    <dbReference type="NCBI Taxonomy" id="2722751"/>
    <lineage>
        <taxon>Bacteria</taxon>
        <taxon>Bacillati</taxon>
        <taxon>Actinomycetota</taxon>
        <taxon>Actinomycetes</taxon>
        <taxon>Actinomycetales</taxon>
        <taxon>Actinomycetaceae</taxon>
        <taxon>Arcanobacterium</taxon>
    </lineage>
</organism>
<name>A0A6H2EJU3_9ACTO</name>
<protein>
    <submittedName>
        <fullName evidence="3">Pdz/dhr/glgf protein</fullName>
    </submittedName>
</protein>
<keyword evidence="1" id="KW-0472">Membrane</keyword>
<sequence>MKKVTWPGKSPAIPATIFGMFLVAALAMPTSFIVMAPGPADEVTASYEGQRIVEVNGEETYPSDTHLYMTTVSAYGNADSGASGGVVVSALFDSAARIVPVRALYAPQENSEEVSLRDQQMMDSSQDTAAAVAMERAGLDVHMTLAIVGNTNKDVKFHEGDIITAVKTPTMDEPQKIATFSQLSTLLSTVDPGTDITVSILRDGQEMEESVTTVARQPEFDGTVKPGSMMGVFISVTDVSLPAQASYIIDGIGGPSAGNIFSLAIYDQLTPGSLGGDHRIAGTGALSWDGTIQPIGGIAQKLVGARGAGAQDFLAPAANCVETHGKVPEGLHVWAVRTIDDSISAVKAIGEGKTSELTPCSAVSAPRIPIQ</sequence>
<dbReference type="PANTHER" id="PTHR10046">
    <property type="entry name" value="ATP DEPENDENT LON PROTEASE FAMILY MEMBER"/>
    <property type="match status" value="1"/>
</dbReference>
<dbReference type="KEGG" id="arca:HC352_02010"/>
<accession>A0A6H2EJU3</accession>
<evidence type="ECO:0000313" key="4">
    <source>
        <dbReference type="Proteomes" id="UP000502298"/>
    </source>
</evidence>
<dbReference type="GO" id="GO:0005524">
    <property type="term" value="F:ATP binding"/>
    <property type="evidence" value="ECO:0007669"/>
    <property type="project" value="InterPro"/>
</dbReference>
<dbReference type="GO" id="GO:0004252">
    <property type="term" value="F:serine-type endopeptidase activity"/>
    <property type="evidence" value="ECO:0007669"/>
    <property type="project" value="InterPro"/>
</dbReference>
<reference evidence="3 4" key="1">
    <citation type="submission" date="2020-03" db="EMBL/GenBank/DDBJ databases">
        <title>Complete genome of Arcanobacterium buesumensis sp. nov. strain 2701.</title>
        <authorList>
            <person name="Borowiak M."/>
            <person name="Alssahen M."/>
            <person name="Laemmler C."/>
            <person name="Malorny B."/>
            <person name="Hassan A."/>
            <person name="Prenger-Berninghoff E."/>
            <person name="Ploetz M."/>
            <person name="Abdulmawjood A."/>
        </authorList>
    </citation>
    <scope>NUCLEOTIDE SEQUENCE [LARGE SCALE GENOMIC DNA]</scope>
    <source>
        <strain evidence="3 4">2701</strain>
    </source>
</reference>
<dbReference type="GO" id="GO:0030163">
    <property type="term" value="P:protein catabolic process"/>
    <property type="evidence" value="ECO:0007669"/>
    <property type="project" value="InterPro"/>
</dbReference>
<keyword evidence="1" id="KW-0812">Transmembrane</keyword>
<feature type="transmembrane region" description="Helical" evidence="1">
    <location>
        <begin position="12"/>
        <end position="36"/>
    </location>
</feature>
<dbReference type="Pfam" id="PF05362">
    <property type="entry name" value="Lon_C"/>
    <property type="match status" value="1"/>
</dbReference>
<dbReference type="InterPro" id="IPR014721">
    <property type="entry name" value="Ribsml_uS5_D2-typ_fold_subgr"/>
</dbReference>
<dbReference type="InterPro" id="IPR027065">
    <property type="entry name" value="Lon_Prtase"/>
</dbReference>
<dbReference type="SUPFAM" id="SSF54211">
    <property type="entry name" value="Ribosomal protein S5 domain 2-like"/>
    <property type="match status" value="1"/>
</dbReference>
<keyword evidence="1" id="KW-1133">Transmembrane helix</keyword>
<dbReference type="Proteomes" id="UP000502298">
    <property type="component" value="Chromosome"/>
</dbReference>
<evidence type="ECO:0000256" key="1">
    <source>
        <dbReference type="SAM" id="Phobius"/>
    </source>
</evidence>
<dbReference type="InterPro" id="IPR036034">
    <property type="entry name" value="PDZ_sf"/>
</dbReference>
<dbReference type="EMBL" id="CP050804">
    <property type="protein sequence ID" value="QJC21414.1"/>
    <property type="molecule type" value="Genomic_DNA"/>
</dbReference>
<proteinExistence type="predicted"/>